<accession>A0ABU8S2Q4</accession>
<dbReference type="EMBL" id="JBBHJZ010000010">
    <property type="protein sequence ID" value="MEJ5979631.1"/>
    <property type="molecule type" value="Genomic_DNA"/>
</dbReference>
<comment type="caution">
    <text evidence="1">The sequence shown here is derived from an EMBL/GenBank/DDBJ whole genome shotgun (WGS) entry which is preliminary data.</text>
</comment>
<keyword evidence="2" id="KW-1185">Reference proteome</keyword>
<dbReference type="Proteomes" id="UP001361239">
    <property type="component" value="Unassembled WGS sequence"/>
</dbReference>
<evidence type="ECO:0000313" key="1">
    <source>
        <dbReference type="EMBL" id="MEJ5979631.1"/>
    </source>
</evidence>
<reference evidence="1 2" key="1">
    <citation type="submission" date="2024-03" db="EMBL/GenBank/DDBJ databases">
        <authorList>
            <person name="Jo J.-H."/>
        </authorList>
    </citation>
    <scope>NUCLEOTIDE SEQUENCE [LARGE SCALE GENOMIC DNA]</scope>
    <source>
        <strain evidence="1 2">PS1R-30</strain>
    </source>
</reference>
<evidence type="ECO:0000313" key="2">
    <source>
        <dbReference type="Proteomes" id="UP001361239"/>
    </source>
</evidence>
<dbReference type="RefSeq" id="WP_339589568.1">
    <property type="nucleotide sequence ID" value="NZ_JBBHJZ010000010.1"/>
</dbReference>
<proteinExistence type="predicted"/>
<sequence length="488" mass="53651">MSYAKDSSQPRREIMLATQDDDGGNFRPFFSQAIPERPKDNGLRFMVFADNKRIFTGDHVIECSTSLETCTDAKLLPVEYPAEVAAGDHIGHRWSEMIIAPDNRHVSWTTLFANYSAMVFTGELERTPAGYRIIKTRIVSTVDPFVRDPRHADGVLPKPVRGGEVKQFVHGGTAISLAGARHRDLADSTVLHLKSGEVEAITDTPGYDETTIFSPDERLGVVMSSRFSAGTDLALLGLMPRPYPDSLNMGLNSLAYNYSVSGVRQKRPGSIGPALIEIAPSKTRPGYTGTNLNTSPAWVFASPLSWHPSSSRAMWIEGQRGARGEQPRRMQAVRLLDYKRGPVVAARLTPRRMAYASGDLSIVPGYAAKAKDVDVKVYGKHSGYITYRRTPAGTIEKTYANFSDDGRALYVGRETMQNNPRGNSTYTADVTLRGPKQGVMKLTMTFGPATDFYDPSRILFTPDASGVPLSHGYTEYDGKRLEVSALTP</sequence>
<protein>
    <submittedName>
        <fullName evidence="1">Uncharacterized protein</fullName>
    </submittedName>
</protein>
<name>A0ABU8S2Q4_9SPHN</name>
<gene>
    <name evidence="1" type="ORF">WG901_23465</name>
</gene>
<organism evidence="1 2">
    <name type="scientific">Novosphingobium anseongense</name>
    <dbReference type="NCBI Taxonomy" id="3133436"/>
    <lineage>
        <taxon>Bacteria</taxon>
        <taxon>Pseudomonadati</taxon>
        <taxon>Pseudomonadota</taxon>
        <taxon>Alphaproteobacteria</taxon>
        <taxon>Sphingomonadales</taxon>
        <taxon>Sphingomonadaceae</taxon>
        <taxon>Novosphingobium</taxon>
    </lineage>
</organism>